<organism evidence="1 2">
    <name type="scientific">Archaeoglobus fulgidus DSM 8774</name>
    <dbReference type="NCBI Taxonomy" id="1344584"/>
    <lineage>
        <taxon>Archaea</taxon>
        <taxon>Methanobacteriati</taxon>
        <taxon>Methanobacteriota</taxon>
        <taxon>Archaeoglobi</taxon>
        <taxon>Archaeoglobales</taxon>
        <taxon>Archaeoglobaceae</taxon>
        <taxon>Archaeoglobus</taxon>
    </lineage>
</organism>
<name>A0A075WCD4_ARCFL</name>
<accession>A0A075WCD4</accession>
<protein>
    <submittedName>
        <fullName evidence="1">Uncharacterized protein</fullName>
    </submittedName>
</protein>
<sequence>MIFDVYSNYYSRHISRPSIGLGIGLVSSITSPIDFGFSASASAENTVKCSWYKETEQGFAKGLRLEYNDIYAMKPGDRIATYFHVYTEEDLNSANPVWYPMKAKILRIPVYEYSSTSPNAHITDVGSDYPIYAWIEHVDDEHR</sequence>
<proteinExistence type="predicted"/>
<dbReference type="Proteomes" id="UP000028501">
    <property type="component" value="Chromosome"/>
</dbReference>
<dbReference type="AlphaFoldDB" id="A0A075WCD4"/>
<dbReference type="HOGENOM" id="CLU_1801581_0_0_2"/>
<dbReference type="EMBL" id="CP006577">
    <property type="protein sequence ID" value="AIG97217.1"/>
    <property type="molecule type" value="Genomic_DNA"/>
</dbReference>
<dbReference type="RefSeq" id="WP_010877905.1">
    <property type="nucleotide sequence ID" value="NZ_CP006577.1"/>
</dbReference>
<dbReference type="GeneID" id="24793937"/>
<evidence type="ECO:0000313" key="1">
    <source>
        <dbReference type="EMBL" id="AIG97217.1"/>
    </source>
</evidence>
<gene>
    <name evidence="1" type="ORF">AFULGI_00004020</name>
</gene>
<evidence type="ECO:0000313" key="2">
    <source>
        <dbReference type="Proteomes" id="UP000028501"/>
    </source>
</evidence>
<reference evidence="1 2" key="1">
    <citation type="submission" date="2013-07" db="EMBL/GenBank/DDBJ databases">
        <title>Genome of Archaeoglobus fulgidus.</title>
        <authorList>
            <person name="Fiebig A."/>
            <person name="Birkeland N.-K."/>
        </authorList>
    </citation>
    <scope>NUCLEOTIDE SEQUENCE [LARGE SCALE GENOMIC DNA]</scope>
    <source>
        <strain evidence="1 2">DSM 8774</strain>
    </source>
</reference>
<dbReference type="KEGG" id="afg:AFULGI_00004020"/>